<comment type="caution">
    <text evidence="5">The sequence shown here is derived from an EMBL/GenBank/DDBJ whole genome shotgun (WGS) entry which is preliminary data.</text>
</comment>
<name>A0A0R0CVI4_9GAMM</name>
<dbReference type="STRING" id="344882.ABB29_05390"/>
<dbReference type="Gene3D" id="1.10.10.10">
    <property type="entry name" value="Winged helix-like DNA-binding domain superfamily/Winged helix DNA-binding domain"/>
    <property type="match status" value="1"/>
</dbReference>
<keyword evidence="2" id="KW-0238">DNA-binding</keyword>
<dbReference type="InterPro" id="IPR001845">
    <property type="entry name" value="HTH_ArsR_DNA-bd_dom"/>
</dbReference>
<dbReference type="PANTHER" id="PTHR43132">
    <property type="entry name" value="ARSENICAL RESISTANCE OPERON REPRESSOR ARSR-RELATED"/>
    <property type="match status" value="1"/>
</dbReference>
<dbReference type="GO" id="GO:0003677">
    <property type="term" value="F:DNA binding"/>
    <property type="evidence" value="ECO:0007669"/>
    <property type="project" value="UniProtKB-KW"/>
</dbReference>
<dbReference type="InterPro" id="IPR036390">
    <property type="entry name" value="WH_DNA-bd_sf"/>
</dbReference>
<dbReference type="InterPro" id="IPR051011">
    <property type="entry name" value="Metal_resp_trans_reg"/>
</dbReference>
<gene>
    <name evidence="5" type="ORF">ABB29_05390</name>
</gene>
<protein>
    <submittedName>
        <fullName evidence="5">ArsR family transcriptional regulator</fullName>
    </submittedName>
</protein>
<keyword evidence="1" id="KW-0805">Transcription regulation</keyword>
<evidence type="ECO:0000313" key="5">
    <source>
        <dbReference type="EMBL" id="KRG70514.1"/>
    </source>
</evidence>
<dbReference type="SUPFAM" id="SSF46785">
    <property type="entry name" value="Winged helix' DNA-binding domain"/>
    <property type="match status" value="1"/>
</dbReference>
<dbReference type="EMBL" id="LDJL01000005">
    <property type="protein sequence ID" value="KRG70514.1"/>
    <property type="molecule type" value="Genomic_DNA"/>
</dbReference>
<dbReference type="AlphaFoldDB" id="A0A0R0CVI4"/>
<dbReference type="Proteomes" id="UP000052052">
    <property type="component" value="Unassembled WGS sequence"/>
</dbReference>
<accession>A0A0R0CVI4</accession>
<keyword evidence="6" id="KW-1185">Reference proteome</keyword>
<dbReference type="Pfam" id="PF12840">
    <property type="entry name" value="HTH_20"/>
    <property type="match status" value="1"/>
</dbReference>
<evidence type="ECO:0000256" key="2">
    <source>
        <dbReference type="ARBA" id="ARBA00023125"/>
    </source>
</evidence>
<evidence type="ECO:0000259" key="4">
    <source>
        <dbReference type="PROSITE" id="PS50987"/>
    </source>
</evidence>
<reference evidence="5 6" key="1">
    <citation type="submission" date="2015-05" db="EMBL/GenBank/DDBJ databases">
        <title>Genome sequencing and analysis of members of genus Stenotrophomonas.</title>
        <authorList>
            <person name="Patil P.P."/>
            <person name="Midha S."/>
            <person name="Patil P.B."/>
        </authorList>
    </citation>
    <scope>NUCLEOTIDE SEQUENCE [LARGE SCALE GENOMIC DNA]</scope>
    <source>
        <strain evidence="5 6">DSM 21858</strain>
    </source>
</reference>
<evidence type="ECO:0000256" key="1">
    <source>
        <dbReference type="ARBA" id="ARBA00023015"/>
    </source>
</evidence>
<dbReference type="GO" id="GO:0003700">
    <property type="term" value="F:DNA-binding transcription factor activity"/>
    <property type="evidence" value="ECO:0007669"/>
    <property type="project" value="InterPro"/>
</dbReference>
<keyword evidence="3" id="KW-0804">Transcription</keyword>
<dbReference type="PANTHER" id="PTHR43132:SF2">
    <property type="entry name" value="ARSENICAL RESISTANCE OPERON REPRESSOR ARSR-RELATED"/>
    <property type="match status" value="1"/>
</dbReference>
<dbReference type="NCBIfam" id="NF033788">
    <property type="entry name" value="HTH_metalloreg"/>
    <property type="match status" value="1"/>
</dbReference>
<organism evidence="5 6">
    <name type="scientific">Pseudoxanthomonas dokdonensis</name>
    <dbReference type="NCBI Taxonomy" id="344882"/>
    <lineage>
        <taxon>Bacteria</taxon>
        <taxon>Pseudomonadati</taxon>
        <taxon>Pseudomonadota</taxon>
        <taxon>Gammaproteobacteria</taxon>
        <taxon>Lysobacterales</taxon>
        <taxon>Lysobacteraceae</taxon>
        <taxon>Pseudoxanthomonas</taxon>
    </lineage>
</organism>
<dbReference type="CDD" id="cd00090">
    <property type="entry name" value="HTH_ARSR"/>
    <property type="match status" value="1"/>
</dbReference>
<dbReference type="PROSITE" id="PS50987">
    <property type="entry name" value="HTH_ARSR_2"/>
    <property type="match status" value="1"/>
</dbReference>
<evidence type="ECO:0000256" key="3">
    <source>
        <dbReference type="ARBA" id="ARBA00023163"/>
    </source>
</evidence>
<dbReference type="PATRIC" id="fig|344882.3.peg.2411"/>
<dbReference type="InterPro" id="IPR011991">
    <property type="entry name" value="ArsR-like_HTH"/>
</dbReference>
<evidence type="ECO:0000313" key="6">
    <source>
        <dbReference type="Proteomes" id="UP000052052"/>
    </source>
</evidence>
<dbReference type="OrthoDB" id="5297460at2"/>
<proteinExistence type="predicted"/>
<feature type="domain" description="HTH arsR-type" evidence="4">
    <location>
        <begin position="1"/>
        <end position="95"/>
    </location>
</feature>
<dbReference type="SMART" id="SM00418">
    <property type="entry name" value="HTH_ARSR"/>
    <property type="match status" value="1"/>
</dbReference>
<dbReference type="InterPro" id="IPR036388">
    <property type="entry name" value="WH-like_DNA-bd_sf"/>
</dbReference>
<dbReference type="RefSeq" id="WP_057657596.1">
    <property type="nucleotide sequence ID" value="NZ_LDJL01000005.1"/>
</dbReference>
<sequence length="115" mass="12440">MNDDSAVSALSALAHGDRLAAFRMLVRAGPEGMASGEIAEALAIPPTRMSFHLATLERASLLRCWRDGRRVLYAASYEDMRQLLAFLTEDCCSGKPEICGTLFDLVNPCSAETCA</sequence>